<reference evidence="2" key="1">
    <citation type="submission" date="2021-02" db="EMBL/GenBank/DDBJ databases">
        <authorList>
            <person name="Nowell W R."/>
        </authorList>
    </citation>
    <scope>NUCLEOTIDE SEQUENCE</scope>
</reference>
<dbReference type="EMBL" id="CAJOAZ010000171">
    <property type="protein sequence ID" value="CAF3562414.1"/>
    <property type="molecule type" value="Genomic_DNA"/>
</dbReference>
<accession>A0A815DN55</accession>
<proteinExistence type="predicted"/>
<feature type="region of interest" description="Disordered" evidence="1">
    <location>
        <begin position="1"/>
        <end position="49"/>
    </location>
</feature>
<protein>
    <submittedName>
        <fullName evidence="2">Uncharacterized protein</fullName>
    </submittedName>
</protein>
<comment type="caution">
    <text evidence="2">The sequence shown here is derived from an EMBL/GenBank/DDBJ whole genome shotgun (WGS) entry which is preliminary data.</text>
</comment>
<evidence type="ECO:0000256" key="1">
    <source>
        <dbReference type="SAM" id="MobiDB-lite"/>
    </source>
</evidence>
<evidence type="ECO:0000313" key="5">
    <source>
        <dbReference type="EMBL" id="CAF3587820.1"/>
    </source>
</evidence>
<name>A0A815DN55_9BILA</name>
<evidence type="ECO:0000313" key="6">
    <source>
        <dbReference type="Proteomes" id="UP000663891"/>
    </source>
</evidence>
<dbReference type="Proteomes" id="UP000663881">
    <property type="component" value="Unassembled WGS sequence"/>
</dbReference>
<dbReference type="AlphaFoldDB" id="A0A815DN55"/>
<dbReference type="EMBL" id="CAJNON010000518">
    <property type="protein sequence ID" value="CAF1300052.1"/>
    <property type="molecule type" value="Genomic_DNA"/>
</dbReference>
<dbReference type="EMBL" id="CAJOAY010000213">
    <property type="protein sequence ID" value="CAF3587820.1"/>
    <property type="molecule type" value="Genomic_DNA"/>
</dbReference>
<feature type="compositionally biased region" description="Polar residues" evidence="1">
    <location>
        <begin position="195"/>
        <end position="219"/>
    </location>
</feature>
<sequence>MPTTLSSDRYSAVSSSSASSTSSNSCYNTNNNNNNNNNNSLSQSSRSSSTFLPLRSATSSFHLSKYNNTNYRSMQSLKVPKQYQTNQTPVARITPRIINQKLSSNKLIKQQDQDEGWLSCEELETIEKRFNDLLQEPTFKKSILLNNSQEQEQQQKRAKSCDRLALKDEDVKLTLLRIPRKSLIDQMENENIHNQLPLPTSSIYDNNTHPRSQTPHQILSSSSSSSSTRTVLTANDILKVESSYRSIGTQVFACHCLCELYITTADRLAKLEDWILFQHGLPVWLLNSGTDPKRQSRLSLIIAEIGSGFPIWEDTINGFSDVKQARAQHITFRLSDQETLGVIRFRNLSASKEFYSFYKSIRCDIRYEHLFSTIILNKQKRSSSCGSILRKRRKNSKSINKSSISNPCQFQHITCLQVKDRVRLISLDQCLIPCDNYSNEHI</sequence>
<feature type="region of interest" description="Disordered" evidence="1">
    <location>
        <begin position="195"/>
        <end position="224"/>
    </location>
</feature>
<evidence type="ECO:0000313" key="3">
    <source>
        <dbReference type="EMBL" id="CAF1302969.1"/>
    </source>
</evidence>
<dbReference type="Proteomes" id="UP000663845">
    <property type="component" value="Unassembled WGS sequence"/>
</dbReference>
<dbReference type="Proteomes" id="UP000663844">
    <property type="component" value="Unassembled WGS sequence"/>
</dbReference>
<evidence type="ECO:0000313" key="2">
    <source>
        <dbReference type="EMBL" id="CAF1300052.1"/>
    </source>
</evidence>
<evidence type="ECO:0000313" key="4">
    <source>
        <dbReference type="EMBL" id="CAF3562414.1"/>
    </source>
</evidence>
<dbReference type="EMBL" id="CAJNOG010000577">
    <property type="protein sequence ID" value="CAF1302969.1"/>
    <property type="molecule type" value="Genomic_DNA"/>
</dbReference>
<organism evidence="2 6">
    <name type="scientific">Adineta steineri</name>
    <dbReference type="NCBI Taxonomy" id="433720"/>
    <lineage>
        <taxon>Eukaryota</taxon>
        <taxon>Metazoa</taxon>
        <taxon>Spiralia</taxon>
        <taxon>Gnathifera</taxon>
        <taxon>Rotifera</taxon>
        <taxon>Eurotatoria</taxon>
        <taxon>Bdelloidea</taxon>
        <taxon>Adinetida</taxon>
        <taxon>Adinetidae</taxon>
        <taxon>Adineta</taxon>
    </lineage>
</organism>
<dbReference type="Proteomes" id="UP000663891">
    <property type="component" value="Unassembled WGS sequence"/>
</dbReference>
<gene>
    <name evidence="3" type="ORF">JYZ213_LOCUS32422</name>
    <name evidence="5" type="ORF">OKA104_LOCUS5953</name>
    <name evidence="4" type="ORF">OXD698_LOCUS4482</name>
    <name evidence="2" type="ORF">VCS650_LOCUS30994</name>
</gene>
<dbReference type="OrthoDB" id="10021476at2759"/>